<reference evidence="2" key="2">
    <citation type="submission" date="2023-06" db="EMBL/GenBank/DDBJ databases">
        <authorList>
            <person name="Ma L."/>
            <person name="Liu K.-W."/>
            <person name="Li Z."/>
            <person name="Hsiao Y.-Y."/>
            <person name="Qi Y."/>
            <person name="Fu T."/>
            <person name="Tang G."/>
            <person name="Zhang D."/>
            <person name="Sun W.-H."/>
            <person name="Liu D.-K."/>
            <person name="Li Y."/>
            <person name="Chen G.-Z."/>
            <person name="Liu X.-D."/>
            <person name="Liao X.-Y."/>
            <person name="Jiang Y.-T."/>
            <person name="Yu X."/>
            <person name="Hao Y."/>
            <person name="Huang J."/>
            <person name="Zhao X.-W."/>
            <person name="Ke S."/>
            <person name="Chen Y.-Y."/>
            <person name="Wu W.-L."/>
            <person name="Hsu J.-L."/>
            <person name="Lin Y.-F."/>
            <person name="Huang M.-D."/>
            <person name="Li C.-Y."/>
            <person name="Huang L."/>
            <person name="Wang Z.-W."/>
            <person name="Zhao X."/>
            <person name="Zhong W.-Y."/>
            <person name="Peng D.-H."/>
            <person name="Ahmad S."/>
            <person name="Lan S."/>
            <person name="Zhang J.-S."/>
            <person name="Tsai W.-C."/>
            <person name="Van De Peer Y."/>
            <person name="Liu Z.-J."/>
        </authorList>
    </citation>
    <scope>NUCLEOTIDE SEQUENCE</scope>
    <source>
        <strain evidence="2">CP</strain>
        <tissue evidence="2">Leaves</tissue>
    </source>
</reference>
<dbReference type="Proteomes" id="UP001180020">
    <property type="component" value="Unassembled WGS sequence"/>
</dbReference>
<organism evidence="2 3">
    <name type="scientific">Acorus calamus</name>
    <name type="common">Sweet flag</name>
    <dbReference type="NCBI Taxonomy" id="4465"/>
    <lineage>
        <taxon>Eukaryota</taxon>
        <taxon>Viridiplantae</taxon>
        <taxon>Streptophyta</taxon>
        <taxon>Embryophyta</taxon>
        <taxon>Tracheophyta</taxon>
        <taxon>Spermatophyta</taxon>
        <taxon>Magnoliopsida</taxon>
        <taxon>Liliopsida</taxon>
        <taxon>Acoraceae</taxon>
        <taxon>Acorus</taxon>
    </lineage>
</organism>
<sequence length="208" mass="24024">MAVTRGMGLIVMQRHFQRLRGIQIDSALGDRQWHDHVVLDRRLVWGRAVLHTISAGTVEGSGGSWSVALRRNIFSPEEATQLEALAEKLGEWNGQLGSERDQPRWSLKPTEGFSVKRYYTWRLRHLTPVSLACMNPNNIWKPKIPRKIKVFLWLLSHERLLKRVYRSKWREGDPIQCALCGLAPETVAHLFYECHWAQELWGMAGDTT</sequence>
<evidence type="ECO:0000313" key="3">
    <source>
        <dbReference type="Proteomes" id="UP001180020"/>
    </source>
</evidence>
<evidence type="ECO:0000313" key="2">
    <source>
        <dbReference type="EMBL" id="KAK1291217.1"/>
    </source>
</evidence>
<keyword evidence="3" id="KW-1185">Reference proteome</keyword>
<dbReference type="Pfam" id="PF13966">
    <property type="entry name" value="zf-RVT"/>
    <property type="match status" value="1"/>
</dbReference>
<comment type="caution">
    <text evidence="2">The sequence shown here is derived from an EMBL/GenBank/DDBJ whole genome shotgun (WGS) entry which is preliminary data.</text>
</comment>
<dbReference type="InterPro" id="IPR026960">
    <property type="entry name" value="RVT-Znf"/>
</dbReference>
<dbReference type="AlphaFoldDB" id="A0AAV9CSR1"/>
<evidence type="ECO:0000259" key="1">
    <source>
        <dbReference type="Pfam" id="PF13966"/>
    </source>
</evidence>
<feature type="domain" description="Reverse transcriptase zinc-binding" evidence="1">
    <location>
        <begin position="113"/>
        <end position="201"/>
    </location>
</feature>
<name>A0AAV9CSR1_ACOCL</name>
<dbReference type="EMBL" id="JAUJYO010000017">
    <property type="protein sequence ID" value="KAK1291217.1"/>
    <property type="molecule type" value="Genomic_DNA"/>
</dbReference>
<accession>A0AAV9CSR1</accession>
<protein>
    <recommendedName>
        <fullName evidence="1">Reverse transcriptase zinc-binding domain-containing protein</fullName>
    </recommendedName>
</protein>
<gene>
    <name evidence="2" type="ORF">QJS10_CPB17g00799</name>
</gene>
<reference evidence="2" key="1">
    <citation type="journal article" date="2023" name="Nat. Commun.">
        <title>Diploid and tetraploid genomes of Acorus and the evolution of monocots.</title>
        <authorList>
            <person name="Ma L."/>
            <person name="Liu K.W."/>
            <person name="Li Z."/>
            <person name="Hsiao Y.Y."/>
            <person name="Qi Y."/>
            <person name="Fu T."/>
            <person name="Tang G.D."/>
            <person name="Zhang D."/>
            <person name="Sun W.H."/>
            <person name="Liu D.K."/>
            <person name="Li Y."/>
            <person name="Chen G.Z."/>
            <person name="Liu X.D."/>
            <person name="Liao X.Y."/>
            <person name="Jiang Y.T."/>
            <person name="Yu X."/>
            <person name="Hao Y."/>
            <person name="Huang J."/>
            <person name="Zhao X.W."/>
            <person name="Ke S."/>
            <person name="Chen Y.Y."/>
            <person name="Wu W.L."/>
            <person name="Hsu J.L."/>
            <person name="Lin Y.F."/>
            <person name="Huang M.D."/>
            <person name="Li C.Y."/>
            <person name="Huang L."/>
            <person name="Wang Z.W."/>
            <person name="Zhao X."/>
            <person name="Zhong W.Y."/>
            <person name="Peng D.H."/>
            <person name="Ahmad S."/>
            <person name="Lan S."/>
            <person name="Zhang J.S."/>
            <person name="Tsai W.C."/>
            <person name="Van de Peer Y."/>
            <person name="Liu Z.J."/>
        </authorList>
    </citation>
    <scope>NUCLEOTIDE SEQUENCE</scope>
    <source>
        <strain evidence="2">CP</strain>
    </source>
</reference>
<proteinExistence type="predicted"/>